<dbReference type="Proteomes" id="UP000007494">
    <property type="component" value="Chromosome X"/>
</dbReference>
<protein>
    <submittedName>
        <fullName evidence="1">Uncharacterized protein</fullName>
    </submittedName>
</protein>
<keyword evidence="3" id="KW-1185">Reference proteome</keyword>
<reference evidence="3" key="3">
    <citation type="journal article" date="2012" name="PLoS Pathog.">
        <title>Comparative genomics of the apicomplexan parasites Toxoplasma gondii and Neospora caninum: Coccidia differing in host range and transmission strategy.</title>
        <authorList>
            <person name="Reid A.J."/>
            <person name="Vermont S.J."/>
            <person name="Cotton J.A."/>
            <person name="Harris D."/>
            <person name="Hill-Cawthorne G.A."/>
            <person name="Konen-Waisman S."/>
            <person name="Latham S.M."/>
            <person name="Mourier T."/>
            <person name="Norton R."/>
            <person name="Quail M.A."/>
            <person name="Sanders M."/>
            <person name="Shanmugam D."/>
            <person name="Sohal A."/>
            <person name="Wasmuth J.D."/>
            <person name="Brunk B."/>
            <person name="Grigg M.E."/>
            <person name="Howard J.C."/>
            <person name="Parkinson J."/>
            <person name="Roos D.S."/>
            <person name="Trees A.J."/>
            <person name="Berriman M."/>
            <person name="Pain A."/>
            <person name="Wastling J.M."/>
        </authorList>
    </citation>
    <scope>NUCLEOTIDE SEQUENCE [LARGE SCALE GENOMIC DNA]</scope>
    <source>
        <strain evidence="3">Liverpool</strain>
    </source>
</reference>
<dbReference type="EMBL" id="FR823391">
    <property type="protein sequence ID" value="CBZ54411.1"/>
    <property type="molecule type" value="Genomic_DNA"/>
</dbReference>
<dbReference type="InParanoid" id="F0VMD3"/>
<dbReference type="OrthoDB" id="331117at2759"/>
<dbReference type="EMBL" id="LN714485">
    <property type="protein sequence ID" value="CEL69120.1"/>
    <property type="molecule type" value="Genomic_DNA"/>
</dbReference>
<proteinExistence type="predicted"/>
<dbReference type="OMA" id="ESIAYTR"/>
<evidence type="ECO:0000313" key="2">
    <source>
        <dbReference type="EMBL" id="CEL69120.1"/>
    </source>
</evidence>
<evidence type="ECO:0000313" key="3">
    <source>
        <dbReference type="Proteomes" id="UP000007494"/>
    </source>
</evidence>
<gene>
    <name evidence="2" type="ORF">BN1204_048400</name>
    <name evidence="1" type="ORF">NCLIV_048400</name>
</gene>
<sequence length="220" mass="25727">MILTALHAHPGESQRLQQRQARESLIDSFRIGCTLKKRWTLSLVREGRRMQLEESIAYTRKMKEFIETCKEWRVVCVWLGQENRAAWPSQPQPPPHPSSRVTEVSSSKLQAMLSLGLYKRRNFREVVGSLRAREHELSLRQPATMYSARDERYRHLFSGASFRMLRAMWDHDEKAEAETSAFLKLFTPSRQNISRSSLGCIYYEPLDDWIPNSDNEETPL</sequence>
<dbReference type="AlphaFoldDB" id="F0VMD3"/>
<dbReference type="RefSeq" id="XP_003884441.1">
    <property type="nucleotide sequence ID" value="XM_003884392.1"/>
</dbReference>
<name>F0VMD3_NEOCL</name>
<reference evidence="1" key="1">
    <citation type="submission" date="2011-02" db="EMBL/GenBank/DDBJ databases">
        <authorList>
            <person name="Aslett M."/>
        </authorList>
    </citation>
    <scope>NUCLEOTIDE SEQUENCE</scope>
    <source>
        <strain evidence="1">Liverpool</strain>
    </source>
</reference>
<evidence type="ECO:0000313" key="1">
    <source>
        <dbReference type="EMBL" id="CBZ54411.1"/>
    </source>
</evidence>
<reference evidence="2" key="4">
    <citation type="journal article" date="2015" name="PLoS ONE">
        <title>Comprehensive Evaluation of Toxoplasma gondii VEG and Neospora caninum LIV Genomes with Tachyzoite Stage Transcriptome and Proteome Defines Novel Transcript Features.</title>
        <authorList>
            <person name="Ramaprasad A."/>
            <person name="Mourier T."/>
            <person name="Naeem R."/>
            <person name="Malas T.B."/>
            <person name="Moussa E."/>
            <person name="Panigrahi A."/>
            <person name="Vermont S.J."/>
            <person name="Otto T.D."/>
            <person name="Wastling J."/>
            <person name="Pain A."/>
        </authorList>
    </citation>
    <scope>NUCLEOTIDE SEQUENCE</scope>
    <source>
        <strain evidence="2">Liverpool</strain>
    </source>
</reference>
<organism evidence="1 3">
    <name type="scientific">Neospora caninum (strain Liverpool)</name>
    <dbReference type="NCBI Taxonomy" id="572307"/>
    <lineage>
        <taxon>Eukaryota</taxon>
        <taxon>Sar</taxon>
        <taxon>Alveolata</taxon>
        <taxon>Apicomplexa</taxon>
        <taxon>Conoidasida</taxon>
        <taxon>Coccidia</taxon>
        <taxon>Eucoccidiorida</taxon>
        <taxon>Eimeriorina</taxon>
        <taxon>Sarcocystidae</taxon>
        <taxon>Neospora</taxon>
    </lineage>
</organism>
<dbReference type="GeneID" id="13442342"/>
<dbReference type="VEuPathDB" id="ToxoDB:NCLIV_048400"/>
<reference evidence="1" key="2">
    <citation type="submission" date="2011-03" db="EMBL/GenBank/DDBJ databases">
        <title>Comparative genomics and transcriptomics of Neospora caninum and Toxoplasma gondii.</title>
        <authorList>
            <person name="Reid A.J."/>
            <person name="Sohal A."/>
            <person name="Harris D."/>
            <person name="Quail M."/>
            <person name="Sanders M."/>
            <person name="Berriman M."/>
            <person name="Wastling J.M."/>
            <person name="Pain A."/>
        </authorList>
    </citation>
    <scope>NUCLEOTIDE SEQUENCE</scope>
    <source>
        <strain evidence="1">Liverpool</strain>
    </source>
</reference>
<dbReference type="eggNOG" id="ENOG502QYT2">
    <property type="taxonomic scope" value="Eukaryota"/>
</dbReference>
<accession>F0VMD3</accession>